<reference evidence="7 8" key="1">
    <citation type="submission" date="2019-03" db="EMBL/GenBank/DDBJ databases">
        <title>Draft genome sequences of novel Actinobacteria.</title>
        <authorList>
            <person name="Sahin N."/>
            <person name="Ay H."/>
            <person name="Saygin H."/>
        </authorList>
    </citation>
    <scope>NUCLEOTIDE SEQUENCE [LARGE SCALE GENOMIC DNA]</scope>
    <source>
        <strain evidence="7 8">DSM 45941</strain>
    </source>
</reference>
<keyword evidence="8" id="KW-1185">Reference proteome</keyword>
<dbReference type="OrthoDB" id="783189at2"/>
<comment type="caution">
    <text evidence="7">The sequence shown here is derived from an EMBL/GenBank/DDBJ whole genome shotgun (WGS) entry which is preliminary data.</text>
</comment>
<dbReference type="GO" id="GO:0005886">
    <property type="term" value="C:plasma membrane"/>
    <property type="evidence" value="ECO:0007669"/>
    <property type="project" value="UniProtKB-SubCell"/>
</dbReference>
<dbReference type="CDD" id="cd17321">
    <property type="entry name" value="MFS_MMR_MDR_like"/>
    <property type="match status" value="1"/>
</dbReference>
<gene>
    <name evidence="7" type="ORF">E1293_32895</name>
</gene>
<organism evidence="7 8">
    <name type="scientific">Actinomadura darangshiensis</name>
    <dbReference type="NCBI Taxonomy" id="705336"/>
    <lineage>
        <taxon>Bacteria</taxon>
        <taxon>Bacillati</taxon>
        <taxon>Actinomycetota</taxon>
        <taxon>Actinomycetes</taxon>
        <taxon>Streptosporangiales</taxon>
        <taxon>Thermomonosporaceae</taxon>
        <taxon>Actinomadura</taxon>
    </lineage>
</organism>
<dbReference type="PANTHER" id="PTHR42718">
    <property type="entry name" value="MAJOR FACILITATOR SUPERFAMILY MULTIDRUG TRANSPORTER MFSC"/>
    <property type="match status" value="1"/>
</dbReference>
<feature type="transmembrane region" description="Helical" evidence="5">
    <location>
        <begin position="285"/>
        <end position="311"/>
    </location>
</feature>
<dbReference type="AlphaFoldDB" id="A0A4R5AHT3"/>
<feature type="transmembrane region" description="Helical" evidence="5">
    <location>
        <begin position="181"/>
        <end position="200"/>
    </location>
</feature>
<dbReference type="PANTHER" id="PTHR42718:SF39">
    <property type="entry name" value="ACTINORHODIN TRANSPORTER-RELATED"/>
    <property type="match status" value="1"/>
</dbReference>
<keyword evidence="4 5" id="KW-0472">Membrane</keyword>
<comment type="subcellular location">
    <subcellularLocation>
        <location evidence="1">Cell membrane</location>
        <topology evidence="1">Multi-pass membrane protein</topology>
    </subcellularLocation>
</comment>
<dbReference type="Pfam" id="PF07690">
    <property type="entry name" value="MFS_1"/>
    <property type="match status" value="1"/>
</dbReference>
<dbReference type="Proteomes" id="UP000295578">
    <property type="component" value="Unassembled WGS sequence"/>
</dbReference>
<feature type="transmembrane region" description="Helical" evidence="5">
    <location>
        <begin position="212"/>
        <end position="232"/>
    </location>
</feature>
<name>A0A4R5AHT3_9ACTN</name>
<dbReference type="GO" id="GO:0022857">
    <property type="term" value="F:transmembrane transporter activity"/>
    <property type="evidence" value="ECO:0007669"/>
    <property type="project" value="InterPro"/>
</dbReference>
<dbReference type="Gene3D" id="1.20.1250.20">
    <property type="entry name" value="MFS general substrate transporter like domains"/>
    <property type="match status" value="1"/>
</dbReference>
<feature type="transmembrane region" description="Helical" evidence="5">
    <location>
        <begin position="154"/>
        <end position="175"/>
    </location>
</feature>
<accession>A0A4R5AHT3</accession>
<feature type="transmembrane region" description="Helical" evidence="5">
    <location>
        <begin position="347"/>
        <end position="367"/>
    </location>
</feature>
<feature type="transmembrane region" description="Helical" evidence="5">
    <location>
        <begin position="60"/>
        <end position="80"/>
    </location>
</feature>
<evidence type="ECO:0000256" key="1">
    <source>
        <dbReference type="ARBA" id="ARBA00004651"/>
    </source>
</evidence>
<feature type="transmembrane region" description="Helical" evidence="5">
    <location>
        <begin position="379"/>
        <end position="405"/>
    </location>
</feature>
<feature type="transmembrane region" description="Helical" evidence="5">
    <location>
        <begin position="244"/>
        <end position="264"/>
    </location>
</feature>
<evidence type="ECO:0000313" key="8">
    <source>
        <dbReference type="Proteomes" id="UP000295578"/>
    </source>
</evidence>
<dbReference type="PROSITE" id="PS50850">
    <property type="entry name" value="MFS"/>
    <property type="match status" value="1"/>
</dbReference>
<protein>
    <submittedName>
        <fullName evidence="7">MFS transporter</fullName>
    </submittedName>
</protein>
<feature type="transmembrane region" description="Helical" evidence="5">
    <location>
        <begin position="21"/>
        <end position="48"/>
    </location>
</feature>
<feature type="transmembrane region" description="Helical" evidence="5">
    <location>
        <begin position="92"/>
        <end position="111"/>
    </location>
</feature>
<evidence type="ECO:0000259" key="6">
    <source>
        <dbReference type="PROSITE" id="PS50850"/>
    </source>
</evidence>
<dbReference type="EMBL" id="SMKY01000208">
    <property type="protein sequence ID" value="TDD72203.1"/>
    <property type="molecule type" value="Genomic_DNA"/>
</dbReference>
<evidence type="ECO:0000256" key="3">
    <source>
        <dbReference type="ARBA" id="ARBA00022989"/>
    </source>
</evidence>
<evidence type="ECO:0000256" key="5">
    <source>
        <dbReference type="SAM" id="Phobius"/>
    </source>
</evidence>
<feature type="transmembrane region" description="Helical" evidence="5">
    <location>
        <begin position="455"/>
        <end position="477"/>
    </location>
</feature>
<feature type="transmembrane region" description="Helical" evidence="5">
    <location>
        <begin position="117"/>
        <end position="142"/>
    </location>
</feature>
<keyword evidence="3 5" id="KW-1133">Transmembrane helix</keyword>
<feature type="domain" description="Major facilitator superfamily (MFS) profile" evidence="6">
    <location>
        <begin position="26"/>
        <end position="482"/>
    </location>
</feature>
<dbReference type="InterPro" id="IPR020846">
    <property type="entry name" value="MFS_dom"/>
</dbReference>
<dbReference type="SUPFAM" id="SSF103473">
    <property type="entry name" value="MFS general substrate transporter"/>
    <property type="match status" value="1"/>
</dbReference>
<sequence>MSHTATPIAGRHPHEAAAQRGASVGTLLVLLTGIFITTLDFFIVNVAIPDIQTSLGAGATAIQWVVAGFGLALGGGLITGGRLGDLFGRRRMYATGLAAFTVASLACGLAPTPGALIAARAAQGIAAAMLMPQVLGIINGAFTGADRARAFTAYGLTMGFGGVFGQLIGGALIQADILGSGWRSIFLINVPIGAVTLALVRRTVPATPAGRGTRLDLTGTALVTLGLIALVLPLIEGRRLGWPAWTWSSFAASAVLLAGFALWQRRLARRGGAPVIAPALFKERAFTVGIGLALAYQLAMASFFLYLALYLQQGRGLTALQSGLLFTALGAGYFAASTRATAVAARIGRQVLALGAVVQAVGCLLLIDGVDHIGVTGNVGWLVPGLVLAGAGMGLVLAPMSATVLAGVSERHAASAAGVMSTFQQVGGAIGVALVGIVFYAALSGHPLPADVAGAFKAGLLPIIGFCAVTAVLAQFLPRLTRR</sequence>
<dbReference type="InterPro" id="IPR036259">
    <property type="entry name" value="MFS_trans_sf"/>
</dbReference>
<evidence type="ECO:0000256" key="2">
    <source>
        <dbReference type="ARBA" id="ARBA00022692"/>
    </source>
</evidence>
<proteinExistence type="predicted"/>
<dbReference type="Gene3D" id="1.20.1720.10">
    <property type="entry name" value="Multidrug resistance protein D"/>
    <property type="match status" value="1"/>
</dbReference>
<keyword evidence="2 5" id="KW-0812">Transmembrane</keyword>
<evidence type="ECO:0000256" key="4">
    <source>
        <dbReference type="ARBA" id="ARBA00023136"/>
    </source>
</evidence>
<feature type="transmembrane region" description="Helical" evidence="5">
    <location>
        <begin position="426"/>
        <end position="443"/>
    </location>
</feature>
<dbReference type="InterPro" id="IPR011701">
    <property type="entry name" value="MFS"/>
</dbReference>
<feature type="transmembrane region" description="Helical" evidence="5">
    <location>
        <begin position="317"/>
        <end position="335"/>
    </location>
</feature>
<dbReference type="RefSeq" id="WP_132201575.1">
    <property type="nucleotide sequence ID" value="NZ_SMKY01000208.1"/>
</dbReference>
<evidence type="ECO:0000313" key="7">
    <source>
        <dbReference type="EMBL" id="TDD72203.1"/>
    </source>
</evidence>